<evidence type="ECO:0000256" key="5">
    <source>
        <dbReference type="ARBA" id="ARBA00022605"/>
    </source>
</evidence>
<keyword evidence="5 9" id="KW-0028">Amino-acid biosynthesis</keyword>
<dbReference type="Gene3D" id="3.20.20.70">
    <property type="entry name" value="Aldolase class I"/>
    <property type="match status" value="1"/>
</dbReference>
<evidence type="ECO:0000256" key="1">
    <source>
        <dbReference type="ARBA" id="ARBA00001164"/>
    </source>
</evidence>
<dbReference type="InterPro" id="IPR013785">
    <property type="entry name" value="Aldolase_TIM"/>
</dbReference>
<dbReference type="InterPro" id="IPR011060">
    <property type="entry name" value="RibuloseP-bd_barrel"/>
</dbReference>
<dbReference type="InterPro" id="IPR044643">
    <property type="entry name" value="TrpF_fam"/>
</dbReference>
<protein>
    <recommendedName>
        <fullName evidence="4 9">N-(5'-phosphoribosyl)anthranilate isomerase</fullName>
        <shortName evidence="9">PRAI</shortName>
        <ecNumber evidence="3 9">5.3.1.24</ecNumber>
    </recommendedName>
</protein>
<name>A0A1V0RKS0_9RHOB</name>
<sequence length="215" mass="22156">MARDIRVKICGLTAAADVSAAVEAGAAYVGFVFFEKSPRNVGLMQARALALGVPPGVAKVALTVDADNATLDALTDQVPLDFLQLHGEESPARVSQIKARYGLPVIKAIGIAEAADLAQIDAYSGVADQLLIDAKPPPGATRPGGNALAFDWGLIAERDWALPWLLAGGLNPDNVALAVARTGARQLDVSSGVEAAPGIKDAGLIRAFIRNAQGA</sequence>
<comment type="similarity">
    <text evidence="9">Belongs to the TrpF family.</text>
</comment>
<evidence type="ECO:0000256" key="7">
    <source>
        <dbReference type="ARBA" id="ARBA00023141"/>
    </source>
</evidence>
<evidence type="ECO:0000256" key="4">
    <source>
        <dbReference type="ARBA" id="ARBA00022272"/>
    </source>
</evidence>
<evidence type="ECO:0000259" key="10">
    <source>
        <dbReference type="Pfam" id="PF00697"/>
    </source>
</evidence>
<organism evidence="11 12">
    <name type="scientific">Roseovarius mucosus</name>
    <dbReference type="NCBI Taxonomy" id="215743"/>
    <lineage>
        <taxon>Bacteria</taxon>
        <taxon>Pseudomonadati</taxon>
        <taxon>Pseudomonadota</taxon>
        <taxon>Alphaproteobacteria</taxon>
        <taxon>Rhodobacterales</taxon>
        <taxon>Roseobacteraceae</taxon>
        <taxon>Roseovarius</taxon>
    </lineage>
</organism>
<evidence type="ECO:0000256" key="3">
    <source>
        <dbReference type="ARBA" id="ARBA00012572"/>
    </source>
</evidence>
<dbReference type="RefSeq" id="WP_081506457.1">
    <property type="nucleotide sequence ID" value="NZ_CP020474.1"/>
</dbReference>
<feature type="domain" description="N-(5'phosphoribosyl) anthranilate isomerase (PRAI)" evidence="10">
    <location>
        <begin position="7"/>
        <end position="210"/>
    </location>
</feature>
<keyword evidence="6 9" id="KW-0822">Tryptophan biosynthesis</keyword>
<evidence type="ECO:0000256" key="2">
    <source>
        <dbReference type="ARBA" id="ARBA00004664"/>
    </source>
</evidence>
<keyword evidence="7 9" id="KW-0057">Aromatic amino acid biosynthesis</keyword>
<evidence type="ECO:0000313" key="11">
    <source>
        <dbReference type="EMBL" id="ARE82192.1"/>
    </source>
</evidence>
<evidence type="ECO:0000256" key="6">
    <source>
        <dbReference type="ARBA" id="ARBA00022822"/>
    </source>
</evidence>
<comment type="pathway">
    <text evidence="2 9">Amino-acid biosynthesis; L-tryptophan biosynthesis; L-tryptophan from chorismate: step 3/5.</text>
</comment>
<dbReference type="EMBL" id="CP020474">
    <property type="protein sequence ID" value="ARE82192.1"/>
    <property type="molecule type" value="Genomic_DNA"/>
</dbReference>
<dbReference type="GO" id="GO:0004640">
    <property type="term" value="F:phosphoribosylanthranilate isomerase activity"/>
    <property type="evidence" value="ECO:0007669"/>
    <property type="project" value="UniProtKB-UniRule"/>
</dbReference>
<dbReference type="Proteomes" id="UP000192273">
    <property type="component" value="Chromosome"/>
</dbReference>
<keyword evidence="12" id="KW-1185">Reference proteome</keyword>
<evidence type="ECO:0000256" key="9">
    <source>
        <dbReference type="HAMAP-Rule" id="MF_00135"/>
    </source>
</evidence>
<dbReference type="PANTHER" id="PTHR42894:SF1">
    <property type="entry name" value="N-(5'-PHOSPHORIBOSYL)ANTHRANILATE ISOMERASE"/>
    <property type="match status" value="1"/>
</dbReference>
<dbReference type="HAMAP" id="MF_00135">
    <property type="entry name" value="PRAI"/>
    <property type="match status" value="1"/>
</dbReference>
<dbReference type="AlphaFoldDB" id="A0A1V0RKS0"/>
<dbReference type="PANTHER" id="PTHR42894">
    <property type="entry name" value="N-(5'-PHOSPHORIBOSYL)ANTHRANILATE ISOMERASE"/>
    <property type="match status" value="1"/>
</dbReference>
<dbReference type="EC" id="5.3.1.24" evidence="3 9"/>
<dbReference type="InterPro" id="IPR001240">
    <property type="entry name" value="PRAI_dom"/>
</dbReference>
<dbReference type="OrthoDB" id="9796196at2"/>
<dbReference type="KEGG" id="rmm:ROSMUCSMR3_00691"/>
<dbReference type="GO" id="GO:0000162">
    <property type="term" value="P:L-tryptophan biosynthetic process"/>
    <property type="evidence" value="ECO:0007669"/>
    <property type="project" value="UniProtKB-UniRule"/>
</dbReference>
<proteinExistence type="inferred from homology"/>
<reference evidence="11 12" key="1">
    <citation type="submission" date="2017-03" db="EMBL/GenBank/DDBJ databases">
        <title>Genome Sequence of Roseovarius mucosus strain SMR3 Isolated from a culture of the Diatom Skeletonema marinoi.</title>
        <authorList>
            <person name="Topel M."/>
            <person name="Pinder M."/>
            <person name="Johansson O.N."/>
            <person name="Kourtchenko O."/>
            <person name="Godhe A."/>
            <person name="Clarke A.K."/>
        </authorList>
    </citation>
    <scope>NUCLEOTIDE SEQUENCE [LARGE SCALE GENOMIC DNA]</scope>
    <source>
        <strain evidence="11 12">SMR3</strain>
    </source>
</reference>
<evidence type="ECO:0000256" key="8">
    <source>
        <dbReference type="ARBA" id="ARBA00023235"/>
    </source>
</evidence>
<gene>
    <name evidence="9 11" type="primary">trpF</name>
    <name evidence="11" type="ORF">ROSMUCSMR3_00691</name>
</gene>
<dbReference type="SUPFAM" id="SSF51366">
    <property type="entry name" value="Ribulose-phoshate binding barrel"/>
    <property type="match status" value="1"/>
</dbReference>
<dbReference type="Pfam" id="PF00697">
    <property type="entry name" value="PRAI"/>
    <property type="match status" value="1"/>
</dbReference>
<evidence type="ECO:0000313" key="12">
    <source>
        <dbReference type="Proteomes" id="UP000192273"/>
    </source>
</evidence>
<dbReference type="NCBIfam" id="NF002295">
    <property type="entry name" value="PRK01222.1-1"/>
    <property type="match status" value="1"/>
</dbReference>
<keyword evidence="8 9" id="KW-0413">Isomerase</keyword>
<comment type="catalytic activity">
    <reaction evidence="1 9">
        <text>N-(5-phospho-beta-D-ribosyl)anthranilate = 1-(2-carboxyphenylamino)-1-deoxy-D-ribulose 5-phosphate</text>
        <dbReference type="Rhea" id="RHEA:21540"/>
        <dbReference type="ChEBI" id="CHEBI:18277"/>
        <dbReference type="ChEBI" id="CHEBI:58613"/>
        <dbReference type="EC" id="5.3.1.24"/>
    </reaction>
</comment>
<accession>A0A1V0RKS0</accession>
<dbReference type="CDD" id="cd00405">
    <property type="entry name" value="PRAI"/>
    <property type="match status" value="1"/>
</dbReference>
<dbReference type="UniPathway" id="UPA00035">
    <property type="reaction ID" value="UER00042"/>
</dbReference>